<accession>A0A1J7JY16</accession>
<dbReference type="InterPro" id="IPR008426">
    <property type="entry name" value="CENP-H_C"/>
</dbReference>
<dbReference type="GO" id="GO:0043515">
    <property type="term" value="F:kinetochore binding"/>
    <property type="evidence" value="ECO:0007669"/>
    <property type="project" value="TreeGrafter"/>
</dbReference>
<evidence type="ECO:0000256" key="3">
    <source>
        <dbReference type="ARBA" id="ARBA00022454"/>
    </source>
</evidence>
<gene>
    <name evidence="10" type="ORF">CONLIGDRAFT_608051</name>
</gene>
<dbReference type="GO" id="GO:0005634">
    <property type="term" value="C:nucleus"/>
    <property type="evidence" value="ECO:0007669"/>
    <property type="project" value="UniProtKB-SubCell"/>
</dbReference>
<evidence type="ECO:0000256" key="7">
    <source>
        <dbReference type="ARBA" id="ARBA00025735"/>
    </source>
</evidence>
<evidence type="ECO:0000313" key="11">
    <source>
        <dbReference type="Proteomes" id="UP000182658"/>
    </source>
</evidence>
<keyword evidence="4" id="KW-0995">Kinetochore</keyword>
<dbReference type="PANTHER" id="PTHR48122">
    <property type="entry name" value="CENTROMERE PROTEIN H"/>
    <property type="match status" value="1"/>
</dbReference>
<dbReference type="InterPro" id="IPR040034">
    <property type="entry name" value="CENP-H"/>
</dbReference>
<dbReference type="GO" id="GO:0007052">
    <property type="term" value="P:mitotic spindle organization"/>
    <property type="evidence" value="ECO:0007669"/>
    <property type="project" value="TreeGrafter"/>
</dbReference>
<name>A0A1J7JY16_9PEZI</name>
<dbReference type="AlphaFoldDB" id="A0A1J7JY16"/>
<keyword evidence="3" id="KW-0158">Chromosome</keyword>
<evidence type="ECO:0000256" key="1">
    <source>
        <dbReference type="ARBA" id="ARBA00004123"/>
    </source>
</evidence>
<evidence type="ECO:0000256" key="4">
    <source>
        <dbReference type="ARBA" id="ARBA00022838"/>
    </source>
</evidence>
<evidence type="ECO:0000256" key="8">
    <source>
        <dbReference type="SAM" id="MobiDB-lite"/>
    </source>
</evidence>
<evidence type="ECO:0000256" key="2">
    <source>
        <dbReference type="ARBA" id="ARBA00004629"/>
    </source>
</evidence>
<feature type="domain" description="Centromere protein H C-terminal" evidence="9">
    <location>
        <begin position="32"/>
        <end position="234"/>
    </location>
</feature>
<dbReference type="EMBL" id="KV875093">
    <property type="protein sequence ID" value="OIW35008.1"/>
    <property type="molecule type" value="Genomic_DNA"/>
</dbReference>
<evidence type="ECO:0000259" key="9">
    <source>
        <dbReference type="Pfam" id="PF05837"/>
    </source>
</evidence>
<feature type="region of interest" description="Disordered" evidence="8">
    <location>
        <begin position="1"/>
        <end position="26"/>
    </location>
</feature>
<reference evidence="10 11" key="1">
    <citation type="submission" date="2016-10" db="EMBL/GenBank/DDBJ databases">
        <title>Draft genome sequence of Coniochaeta ligniaria NRRL30616, a lignocellulolytic fungus for bioabatement of inhibitors in plant biomass hydrolysates.</title>
        <authorList>
            <consortium name="DOE Joint Genome Institute"/>
            <person name="Jimenez D.J."/>
            <person name="Hector R.E."/>
            <person name="Riley R."/>
            <person name="Sun H."/>
            <person name="Grigoriev I.V."/>
            <person name="Van Elsas J.D."/>
            <person name="Nichols N.N."/>
        </authorList>
    </citation>
    <scope>NUCLEOTIDE SEQUENCE [LARGE SCALE GENOMIC DNA]</scope>
    <source>
        <strain evidence="10 11">NRRL 30616</strain>
    </source>
</reference>
<evidence type="ECO:0000256" key="5">
    <source>
        <dbReference type="ARBA" id="ARBA00023242"/>
    </source>
</evidence>
<organism evidence="10 11">
    <name type="scientific">Coniochaeta ligniaria NRRL 30616</name>
    <dbReference type="NCBI Taxonomy" id="1408157"/>
    <lineage>
        <taxon>Eukaryota</taxon>
        <taxon>Fungi</taxon>
        <taxon>Dikarya</taxon>
        <taxon>Ascomycota</taxon>
        <taxon>Pezizomycotina</taxon>
        <taxon>Sordariomycetes</taxon>
        <taxon>Sordariomycetidae</taxon>
        <taxon>Coniochaetales</taxon>
        <taxon>Coniochaetaceae</taxon>
        <taxon>Coniochaeta</taxon>
    </lineage>
</organism>
<comment type="subcellular location">
    <subcellularLocation>
        <location evidence="2">Chromosome</location>
        <location evidence="2">Centromere</location>
        <location evidence="2">Kinetochore</location>
    </subcellularLocation>
    <subcellularLocation>
        <location evidence="1">Nucleus</location>
    </subcellularLocation>
</comment>
<sequence length="235" mass="26398">MDVPMGDARDAEPLADASEEETPLPLSEKEKRILELYDRLLKLEFELALTKARQDANIDLSEQVSHETIREAQERLLEARASWMLRNDVVESAMMVNPIIKAVHRGTDASPIERDLLPHVEQRDVVSTTIAKQDTERQRVNDELSIVQVEAIRISRRNAELAAEVLTLAQAADQNKAKSIDDPATKEEIARSEKELKASRQKWKVMKGTASAVIAGSGVDWVKDTELREIVLDPD</sequence>
<dbReference type="STRING" id="1408157.A0A1J7JY16"/>
<keyword evidence="5" id="KW-0539">Nucleus</keyword>
<evidence type="ECO:0000313" key="10">
    <source>
        <dbReference type="EMBL" id="OIW35008.1"/>
    </source>
</evidence>
<dbReference type="InParanoid" id="A0A1J7JY16"/>
<proteinExistence type="inferred from homology"/>
<protein>
    <recommendedName>
        <fullName evidence="9">Centromere protein H C-terminal domain-containing protein</fullName>
    </recommendedName>
</protein>
<dbReference type="GO" id="GO:0007059">
    <property type="term" value="P:chromosome segregation"/>
    <property type="evidence" value="ECO:0007669"/>
    <property type="project" value="TreeGrafter"/>
</dbReference>
<keyword evidence="11" id="KW-1185">Reference proteome</keyword>
<dbReference type="GO" id="GO:0051382">
    <property type="term" value="P:kinetochore assembly"/>
    <property type="evidence" value="ECO:0007669"/>
    <property type="project" value="InterPro"/>
</dbReference>
<dbReference type="Proteomes" id="UP000182658">
    <property type="component" value="Unassembled WGS sequence"/>
</dbReference>
<dbReference type="GO" id="GO:0000776">
    <property type="term" value="C:kinetochore"/>
    <property type="evidence" value="ECO:0007669"/>
    <property type="project" value="UniProtKB-KW"/>
</dbReference>
<comment type="similarity">
    <text evidence="7">Belongs to the CENP-H/MCM16 family.</text>
</comment>
<dbReference type="Pfam" id="PF05837">
    <property type="entry name" value="CENP-H"/>
    <property type="match status" value="1"/>
</dbReference>
<keyword evidence="6" id="KW-0137">Centromere</keyword>
<evidence type="ECO:0000256" key="6">
    <source>
        <dbReference type="ARBA" id="ARBA00023328"/>
    </source>
</evidence>
<dbReference type="PANTHER" id="PTHR48122:SF1">
    <property type="entry name" value="CENTROMERE PROTEIN H"/>
    <property type="match status" value="1"/>
</dbReference>
<dbReference type="OrthoDB" id="2274804at2759"/>